<dbReference type="InterPro" id="IPR051781">
    <property type="entry name" value="Metallo-dep_Hydrolase"/>
</dbReference>
<dbReference type="EMBL" id="CP045997">
    <property type="protein sequence ID" value="QHV97816.1"/>
    <property type="molecule type" value="Genomic_DNA"/>
</dbReference>
<dbReference type="Gene3D" id="2.30.40.10">
    <property type="entry name" value="Urease, subunit C, domain 1"/>
    <property type="match status" value="1"/>
</dbReference>
<name>A0A6P1W2B8_9BACT</name>
<reference evidence="3 4" key="1">
    <citation type="submission" date="2019-11" db="EMBL/GenBank/DDBJ databases">
        <title>Spirosoma endbachense sp. nov., isolated from a natural salt meadow.</title>
        <authorList>
            <person name="Rojas J."/>
            <person name="Ambika Manirajan B."/>
            <person name="Ratering S."/>
            <person name="Suarez C."/>
            <person name="Geissler-Plaum R."/>
            <person name="Schnell S."/>
        </authorList>
    </citation>
    <scope>NUCLEOTIDE SEQUENCE [LARGE SCALE GENOMIC DNA]</scope>
    <source>
        <strain evidence="3 4">I-24</strain>
    </source>
</reference>
<evidence type="ECO:0000259" key="2">
    <source>
        <dbReference type="Pfam" id="PF01979"/>
    </source>
</evidence>
<keyword evidence="1" id="KW-0732">Signal</keyword>
<dbReference type="Proteomes" id="UP000464577">
    <property type="component" value="Chromosome"/>
</dbReference>
<dbReference type="GO" id="GO:0016810">
    <property type="term" value="F:hydrolase activity, acting on carbon-nitrogen (but not peptide) bonds"/>
    <property type="evidence" value="ECO:0007669"/>
    <property type="project" value="InterPro"/>
</dbReference>
<dbReference type="Gene3D" id="3.30.110.90">
    <property type="entry name" value="Amidohydrolase"/>
    <property type="match status" value="1"/>
</dbReference>
<dbReference type="Gene3D" id="3.40.50.10910">
    <property type="entry name" value="Amidohydrolase"/>
    <property type="match status" value="1"/>
</dbReference>
<dbReference type="Pfam" id="PF01979">
    <property type="entry name" value="Amidohydro_1"/>
    <property type="match status" value="1"/>
</dbReference>
<dbReference type="InterPro" id="IPR011059">
    <property type="entry name" value="Metal-dep_hydrolase_composite"/>
</dbReference>
<dbReference type="SUPFAM" id="SSF51338">
    <property type="entry name" value="Composite domain of metallo-dependent hydrolases"/>
    <property type="match status" value="1"/>
</dbReference>
<evidence type="ECO:0000313" key="4">
    <source>
        <dbReference type="Proteomes" id="UP000464577"/>
    </source>
</evidence>
<gene>
    <name evidence="3" type="ORF">GJR95_23655</name>
</gene>
<dbReference type="InterPro" id="IPR006680">
    <property type="entry name" value="Amidohydro-rel"/>
</dbReference>
<dbReference type="AlphaFoldDB" id="A0A6P1W2B8"/>
<dbReference type="Gene3D" id="1.20.58.520">
    <property type="entry name" value="Amidohydrolase"/>
    <property type="match status" value="1"/>
</dbReference>
<dbReference type="SUPFAM" id="SSF51556">
    <property type="entry name" value="Metallo-dependent hydrolases"/>
    <property type="match status" value="1"/>
</dbReference>
<feature type="signal peptide" evidence="1">
    <location>
        <begin position="1"/>
        <end position="19"/>
    </location>
</feature>
<accession>A0A6P1W2B8</accession>
<keyword evidence="4" id="KW-1185">Reference proteome</keyword>
<evidence type="ECO:0000313" key="3">
    <source>
        <dbReference type="EMBL" id="QHV97816.1"/>
    </source>
</evidence>
<evidence type="ECO:0000256" key="1">
    <source>
        <dbReference type="SAM" id="SignalP"/>
    </source>
</evidence>
<dbReference type="KEGG" id="senf:GJR95_23655"/>
<keyword evidence="3" id="KW-0378">Hydrolase</keyword>
<feature type="chain" id="PRO_5026661165" evidence="1">
    <location>
        <begin position="20"/>
        <end position="464"/>
    </location>
</feature>
<organism evidence="3 4">
    <name type="scientific">Spirosoma endbachense</name>
    <dbReference type="NCBI Taxonomy" id="2666025"/>
    <lineage>
        <taxon>Bacteria</taxon>
        <taxon>Pseudomonadati</taxon>
        <taxon>Bacteroidota</taxon>
        <taxon>Cytophagia</taxon>
        <taxon>Cytophagales</taxon>
        <taxon>Cytophagaceae</taxon>
        <taxon>Spirosoma</taxon>
    </lineage>
</organism>
<dbReference type="InterPro" id="IPR032466">
    <property type="entry name" value="Metal_Hydrolase"/>
</dbReference>
<protein>
    <submittedName>
        <fullName evidence="3">Amidohydrolase family protein</fullName>
    </submittedName>
</protein>
<dbReference type="PANTHER" id="PTHR43135">
    <property type="entry name" value="ALPHA-D-RIBOSE 1-METHYLPHOSPHONATE 5-TRIPHOSPHATE DIPHOSPHATASE"/>
    <property type="match status" value="1"/>
</dbReference>
<proteinExistence type="predicted"/>
<dbReference type="PANTHER" id="PTHR43135:SF3">
    <property type="entry name" value="ALPHA-D-RIBOSE 1-METHYLPHOSPHONATE 5-TRIPHOSPHATE DIPHOSPHATASE"/>
    <property type="match status" value="1"/>
</dbReference>
<dbReference type="RefSeq" id="WP_162388228.1">
    <property type="nucleotide sequence ID" value="NZ_CP045997.1"/>
</dbReference>
<feature type="domain" description="Amidohydrolase-related" evidence="2">
    <location>
        <begin position="77"/>
        <end position="432"/>
    </location>
</feature>
<sequence length="464" mass="50676">MKQLISFLLFVLASPRMQAQTSSKKAFIIKDVNVIAMTSPNNGVYQATVVIKNGHIESINGAVPNDATVIDGKNKWLIPGLIDMHVHPPTDFSLKPGMPTGPASITFSTQDIMTPYLANGVTTLLNLNASMESFCQRREIQKGYALGPRMALAALLNGGTGTGRLTNTSEQGRQAVRDAKQEGYEFIKLYSQLSAETYIAIIDEATKLGLKTIGHIPDAFQGKLEQAFVPHFGMVAHAEEFSKHAKDFTDQEARRFAQLAKENGTWLCPTLTAIVQIADQARSLDGLKSLPTLRYVHPLLRSKWLTANNYNKNTSLERVAYFEKLINFQFHLVRAFKEAGVPIVAGTDAGVSGVVGGFSLHDELELLEKAGLAPEEVLASATRLPASWLGIDNEVGTIEVGKLADLVLLDANPLDAITNTRKISGVFVNGQWLTGAKLKAMLAELAKRNLDSKGQYDWKRLMGK</sequence>